<dbReference type="Proteomes" id="UP001519287">
    <property type="component" value="Unassembled WGS sequence"/>
</dbReference>
<name>A0ABS4J5J6_9BACL</name>
<proteinExistence type="predicted"/>
<comment type="caution">
    <text evidence="1">The sequence shown here is derived from an EMBL/GenBank/DDBJ whole genome shotgun (WGS) entry which is preliminary data.</text>
</comment>
<accession>A0ABS4J5J6</accession>
<reference evidence="1 2" key="1">
    <citation type="submission" date="2021-03" db="EMBL/GenBank/DDBJ databases">
        <title>Genomic Encyclopedia of Type Strains, Phase IV (KMG-IV): sequencing the most valuable type-strain genomes for metagenomic binning, comparative biology and taxonomic classification.</title>
        <authorList>
            <person name="Goeker M."/>
        </authorList>
    </citation>
    <scope>NUCLEOTIDE SEQUENCE [LARGE SCALE GENOMIC DNA]</scope>
    <source>
        <strain evidence="1 2">DSM 26048</strain>
    </source>
</reference>
<evidence type="ECO:0000313" key="2">
    <source>
        <dbReference type="Proteomes" id="UP001519287"/>
    </source>
</evidence>
<dbReference type="RefSeq" id="WP_209976941.1">
    <property type="nucleotide sequence ID" value="NZ_JAGGLB010000031.1"/>
</dbReference>
<organism evidence="1 2">
    <name type="scientific">Paenibacillus eucommiae</name>
    <dbReference type="NCBI Taxonomy" id="1355755"/>
    <lineage>
        <taxon>Bacteria</taxon>
        <taxon>Bacillati</taxon>
        <taxon>Bacillota</taxon>
        <taxon>Bacilli</taxon>
        <taxon>Bacillales</taxon>
        <taxon>Paenibacillaceae</taxon>
        <taxon>Paenibacillus</taxon>
    </lineage>
</organism>
<evidence type="ECO:0000313" key="1">
    <source>
        <dbReference type="EMBL" id="MBP1995119.1"/>
    </source>
</evidence>
<sequence length="102" mass="11469">MLSIGHLTRALLFWLTVNKQVFDALEVSGGFHLTMFFIVKVSLRRPGGTLTMKNIAKVAARQFNSLLSGSSPHERLPARKFPQPREELFASSPFEFALFCTL</sequence>
<keyword evidence="2" id="KW-1185">Reference proteome</keyword>
<gene>
    <name evidence="1" type="ORF">J2Z66_006761</name>
</gene>
<protein>
    <submittedName>
        <fullName evidence="1">ABC-type siderophore export system fused ATPase/permease subunit</fullName>
    </submittedName>
</protein>
<dbReference type="EMBL" id="JAGGLB010000031">
    <property type="protein sequence ID" value="MBP1995119.1"/>
    <property type="molecule type" value="Genomic_DNA"/>
</dbReference>